<protein>
    <submittedName>
        <fullName evidence="3">Maleylpyruvate isomerase N-terminal domain-containing protein</fullName>
    </submittedName>
</protein>
<feature type="compositionally biased region" description="Polar residues" evidence="1">
    <location>
        <begin position="1"/>
        <end position="25"/>
    </location>
</feature>
<accession>A0ABP7DBJ3</accession>
<dbReference type="Gene3D" id="1.20.120.450">
    <property type="entry name" value="dinb family like domain"/>
    <property type="match status" value="1"/>
</dbReference>
<dbReference type="SUPFAM" id="SSF109854">
    <property type="entry name" value="DinB/YfiT-like putative metalloenzymes"/>
    <property type="match status" value="1"/>
</dbReference>
<sequence length="215" mass="24047">MSSSNANEQTPEAATGSRDPQQGTADWQPDTKDWTWVMTRPCAECGEDATDLTPQDIAARIRQTLPLWQRLLVGEGFGSGRAGVESSGGDHESALRRRPAANTWSPLEYAAHVRDVFRVMHYRLDLMLREDAPTFPDWDQDQSAIEDRYNEDDPRVVSVQLASAGRGFADALDSVLQRDIGRRGIRGNGSEFTVESFARYAWHDVAHHLHDVGLR</sequence>
<proteinExistence type="predicted"/>
<evidence type="ECO:0000256" key="1">
    <source>
        <dbReference type="SAM" id="MobiDB-lite"/>
    </source>
</evidence>
<dbReference type="EMBL" id="BAABCJ010000002">
    <property type="protein sequence ID" value="GAA3702193.1"/>
    <property type="molecule type" value="Genomic_DNA"/>
</dbReference>
<dbReference type="InterPro" id="IPR024775">
    <property type="entry name" value="DinB-like"/>
</dbReference>
<keyword evidence="4" id="KW-1185">Reference proteome</keyword>
<evidence type="ECO:0000313" key="4">
    <source>
        <dbReference type="Proteomes" id="UP001501536"/>
    </source>
</evidence>
<dbReference type="Pfam" id="PF12867">
    <property type="entry name" value="DinB_2"/>
    <property type="match status" value="1"/>
</dbReference>
<keyword evidence="3" id="KW-0413">Isomerase</keyword>
<name>A0ABP7DBJ3_9MICC</name>
<organism evidence="3 4">
    <name type="scientific">Zhihengliuella alba</name>
    <dbReference type="NCBI Taxonomy" id="547018"/>
    <lineage>
        <taxon>Bacteria</taxon>
        <taxon>Bacillati</taxon>
        <taxon>Actinomycetota</taxon>
        <taxon>Actinomycetes</taxon>
        <taxon>Micrococcales</taxon>
        <taxon>Micrococcaceae</taxon>
        <taxon>Zhihengliuella</taxon>
    </lineage>
</organism>
<comment type="caution">
    <text evidence="3">The sequence shown here is derived from an EMBL/GenBank/DDBJ whole genome shotgun (WGS) entry which is preliminary data.</text>
</comment>
<evidence type="ECO:0000313" key="3">
    <source>
        <dbReference type="EMBL" id="GAA3702193.1"/>
    </source>
</evidence>
<dbReference type="Proteomes" id="UP001501536">
    <property type="component" value="Unassembled WGS sequence"/>
</dbReference>
<dbReference type="InterPro" id="IPR034660">
    <property type="entry name" value="DinB/YfiT-like"/>
</dbReference>
<feature type="domain" description="DinB-like" evidence="2">
    <location>
        <begin position="92"/>
        <end position="210"/>
    </location>
</feature>
<dbReference type="RefSeq" id="WP_344882262.1">
    <property type="nucleotide sequence ID" value="NZ_BAABCJ010000002.1"/>
</dbReference>
<dbReference type="GO" id="GO:0016853">
    <property type="term" value="F:isomerase activity"/>
    <property type="evidence" value="ECO:0007669"/>
    <property type="project" value="UniProtKB-KW"/>
</dbReference>
<reference evidence="4" key="1">
    <citation type="journal article" date="2019" name="Int. J. Syst. Evol. Microbiol.">
        <title>The Global Catalogue of Microorganisms (GCM) 10K type strain sequencing project: providing services to taxonomists for standard genome sequencing and annotation.</title>
        <authorList>
            <consortium name="The Broad Institute Genomics Platform"/>
            <consortium name="The Broad Institute Genome Sequencing Center for Infectious Disease"/>
            <person name="Wu L."/>
            <person name="Ma J."/>
        </authorList>
    </citation>
    <scope>NUCLEOTIDE SEQUENCE [LARGE SCALE GENOMIC DNA]</scope>
    <source>
        <strain evidence="4">JCM 16961</strain>
    </source>
</reference>
<feature type="region of interest" description="Disordered" evidence="1">
    <location>
        <begin position="1"/>
        <end position="32"/>
    </location>
</feature>
<gene>
    <name evidence="3" type="ORF">GCM10022377_14800</name>
</gene>
<evidence type="ECO:0000259" key="2">
    <source>
        <dbReference type="Pfam" id="PF12867"/>
    </source>
</evidence>